<dbReference type="Pfam" id="PF01734">
    <property type="entry name" value="Patatin"/>
    <property type="match status" value="1"/>
</dbReference>
<dbReference type="STRING" id="32040.SAMN04489710_102286"/>
<dbReference type="PANTHER" id="PTHR14226">
    <property type="entry name" value="NEUROPATHY TARGET ESTERASE/SWISS CHEESE D.MELANOGASTER"/>
    <property type="match status" value="1"/>
</dbReference>
<dbReference type="InterPro" id="IPR050301">
    <property type="entry name" value="NTE"/>
</dbReference>
<dbReference type="InterPro" id="IPR016035">
    <property type="entry name" value="Acyl_Trfase/lysoPLipase"/>
</dbReference>
<dbReference type="EMBL" id="FOMQ01000002">
    <property type="protein sequence ID" value="SFD47045.1"/>
    <property type="molecule type" value="Genomic_DNA"/>
</dbReference>
<keyword evidence="1 4" id="KW-0378">Hydrolase</keyword>
<dbReference type="AlphaFoldDB" id="A0A1I1SKN8"/>
<protein>
    <submittedName>
        <fullName evidence="6">NTE family protein</fullName>
    </submittedName>
</protein>
<feature type="active site" description="Proton acceptor" evidence="4">
    <location>
        <position position="232"/>
    </location>
</feature>
<reference evidence="7" key="1">
    <citation type="submission" date="2016-10" db="EMBL/GenBank/DDBJ databases">
        <authorList>
            <person name="Varghese N."/>
            <person name="Submissions S."/>
        </authorList>
    </citation>
    <scope>NUCLEOTIDE SEQUENCE [LARGE SCALE GENOMIC DNA]</scope>
    <source>
        <strain evidence="7">DSM 7481</strain>
    </source>
</reference>
<proteinExistence type="predicted"/>
<evidence type="ECO:0000256" key="4">
    <source>
        <dbReference type="PROSITE-ProRule" id="PRU01161"/>
    </source>
</evidence>
<evidence type="ECO:0000256" key="3">
    <source>
        <dbReference type="ARBA" id="ARBA00023098"/>
    </source>
</evidence>
<keyword evidence="3 4" id="KW-0443">Lipid metabolism</keyword>
<dbReference type="Gene3D" id="3.40.1090.10">
    <property type="entry name" value="Cytosolic phospholipase A2 catalytic domain"/>
    <property type="match status" value="1"/>
</dbReference>
<dbReference type="SUPFAM" id="SSF52151">
    <property type="entry name" value="FabD/lysophospholipase-like"/>
    <property type="match status" value="1"/>
</dbReference>
<keyword evidence="2 4" id="KW-0442">Lipid degradation</keyword>
<evidence type="ECO:0000313" key="7">
    <source>
        <dbReference type="Proteomes" id="UP000199517"/>
    </source>
</evidence>
<dbReference type="Proteomes" id="UP000199517">
    <property type="component" value="Unassembled WGS sequence"/>
</dbReference>
<name>A0A1I1SKN8_9BURK</name>
<dbReference type="PROSITE" id="PS51635">
    <property type="entry name" value="PNPLA"/>
    <property type="match status" value="1"/>
</dbReference>
<dbReference type="PANTHER" id="PTHR14226:SF57">
    <property type="entry name" value="BLR7027 PROTEIN"/>
    <property type="match status" value="1"/>
</dbReference>
<evidence type="ECO:0000256" key="1">
    <source>
        <dbReference type="ARBA" id="ARBA00022801"/>
    </source>
</evidence>
<comment type="caution">
    <text evidence="4">Lacks conserved residue(s) required for the propagation of feature annotation.</text>
</comment>
<evidence type="ECO:0000259" key="5">
    <source>
        <dbReference type="PROSITE" id="PS51635"/>
    </source>
</evidence>
<evidence type="ECO:0000313" key="6">
    <source>
        <dbReference type="EMBL" id="SFD47045.1"/>
    </source>
</evidence>
<feature type="domain" description="PNPLA" evidence="5">
    <location>
        <begin position="20"/>
        <end position="245"/>
    </location>
</feature>
<dbReference type="RefSeq" id="WP_092950005.1">
    <property type="nucleotide sequence ID" value="NZ_FOMQ01000002.1"/>
</dbReference>
<accession>A0A1I1SKN8</accession>
<dbReference type="GO" id="GO:0016787">
    <property type="term" value="F:hydrolase activity"/>
    <property type="evidence" value="ECO:0007669"/>
    <property type="project" value="UniProtKB-UniRule"/>
</dbReference>
<evidence type="ECO:0000256" key="2">
    <source>
        <dbReference type="ARBA" id="ARBA00022963"/>
    </source>
</evidence>
<dbReference type="InterPro" id="IPR002641">
    <property type="entry name" value="PNPLA_dom"/>
</dbReference>
<organism evidence="6 7">
    <name type="scientific">Paracidovorax konjaci</name>
    <dbReference type="NCBI Taxonomy" id="32040"/>
    <lineage>
        <taxon>Bacteria</taxon>
        <taxon>Pseudomonadati</taxon>
        <taxon>Pseudomonadota</taxon>
        <taxon>Betaproteobacteria</taxon>
        <taxon>Burkholderiales</taxon>
        <taxon>Comamonadaceae</taxon>
        <taxon>Paracidovorax</taxon>
    </lineage>
</organism>
<dbReference type="GO" id="GO:0016042">
    <property type="term" value="P:lipid catabolic process"/>
    <property type="evidence" value="ECO:0007669"/>
    <property type="project" value="UniProtKB-UniRule"/>
</dbReference>
<gene>
    <name evidence="6" type="ORF">SAMN04489710_102286</name>
</gene>
<sequence length="418" mass="44831">MAAPLAHRSRHAAQSRPAGLVLTGGGARAAYQVGVLEAISDLRKSCGAGRDPNPFPIITGTSAGAINAAALACGADHFDRAVRRIAHVWRDFHAPQVYRADSLSVMRSGARWLTLLSLGWAVARWRRMRPRSLLDNAPLSELLARLVPLSRLPRLIRDGHLQALAVTASSYSSGEHITFFEAAESLQPWARQQRRASRGRITHPHLLASSAIPFVFPATALELGGRTEFFGDGSMRQSAPIAPAIHLGAERVLVIGAGRMHEPAGDTAAEPAPAYPSLAQVAGHALSNIFLDALAVDVERAQRINQTLALIPPEARANSPLRPLELLVIAPSQRLDALAARHVGDLPAPVRTLLGALGVTTNARDVRGAALASYLLFEPAYTRELMALGRADALARRGEICRFFGWRDAGHALRAPTQ</sequence>
<feature type="short sequence motif" description="GXSXG" evidence="4">
    <location>
        <begin position="60"/>
        <end position="64"/>
    </location>
</feature>
<feature type="active site" description="Nucleophile" evidence="4">
    <location>
        <position position="62"/>
    </location>
</feature>
<dbReference type="OrthoDB" id="9798773at2"/>
<keyword evidence="7" id="KW-1185">Reference proteome</keyword>